<organism evidence="2 3">
    <name type="scientific">Pristionchus entomophagus</name>
    <dbReference type="NCBI Taxonomy" id="358040"/>
    <lineage>
        <taxon>Eukaryota</taxon>
        <taxon>Metazoa</taxon>
        <taxon>Ecdysozoa</taxon>
        <taxon>Nematoda</taxon>
        <taxon>Chromadorea</taxon>
        <taxon>Rhabditida</taxon>
        <taxon>Rhabditina</taxon>
        <taxon>Diplogasteromorpha</taxon>
        <taxon>Diplogasteroidea</taxon>
        <taxon>Neodiplogasteridae</taxon>
        <taxon>Pristionchus</taxon>
    </lineage>
</organism>
<name>A0AAV5TWH0_9BILA</name>
<dbReference type="SMART" id="SM00219">
    <property type="entry name" value="TyrKc"/>
    <property type="match status" value="1"/>
</dbReference>
<evidence type="ECO:0000313" key="3">
    <source>
        <dbReference type="Proteomes" id="UP001432027"/>
    </source>
</evidence>
<feature type="domain" description="Protein kinase" evidence="1">
    <location>
        <begin position="1"/>
        <end position="223"/>
    </location>
</feature>
<dbReference type="PANTHER" id="PTHR24416:SF583">
    <property type="entry name" value="RECEPTOR PROTEIN-TYROSINE KINASE"/>
    <property type="match status" value="1"/>
</dbReference>
<feature type="non-terminal residue" evidence="2">
    <location>
        <position position="1"/>
    </location>
</feature>
<gene>
    <name evidence="2" type="ORF">PENTCL1PPCAC_20494</name>
</gene>
<dbReference type="GO" id="GO:0007169">
    <property type="term" value="P:cell surface receptor protein tyrosine kinase signaling pathway"/>
    <property type="evidence" value="ECO:0007669"/>
    <property type="project" value="TreeGrafter"/>
</dbReference>
<dbReference type="PROSITE" id="PS00109">
    <property type="entry name" value="PROTEIN_KINASE_TYR"/>
    <property type="match status" value="1"/>
</dbReference>
<protein>
    <recommendedName>
        <fullName evidence="1">Protein kinase domain-containing protein</fullName>
    </recommendedName>
</protein>
<dbReference type="PROSITE" id="PS50011">
    <property type="entry name" value="PROTEIN_KINASE_DOM"/>
    <property type="match status" value="1"/>
</dbReference>
<dbReference type="GO" id="GO:0005886">
    <property type="term" value="C:plasma membrane"/>
    <property type="evidence" value="ECO:0007669"/>
    <property type="project" value="TreeGrafter"/>
</dbReference>
<dbReference type="InterPro" id="IPR050122">
    <property type="entry name" value="RTK"/>
</dbReference>
<dbReference type="AlphaFoldDB" id="A0AAV5TWH0"/>
<dbReference type="PANTHER" id="PTHR24416">
    <property type="entry name" value="TYROSINE-PROTEIN KINASE RECEPTOR"/>
    <property type="match status" value="1"/>
</dbReference>
<dbReference type="FunFam" id="1.10.510.10:FF:001384">
    <property type="entry name" value="C-type lectin"/>
    <property type="match status" value="1"/>
</dbReference>
<dbReference type="InterPro" id="IPR020635">
    <property type="entry name" value="Tyr_kinase_cat_dom"/>
</dbReference>
<dbReference type="Pfam" id="PF07714">
    <property type="entry name" value="PK_Tyr_Ser-Thr"/>
    <property type="match status" value="1"/>
</dbReference>
<dbReference type="CDD" id="cd00192">
    <property type="entry name" value="PTKc"/>
    <property type="match status" value="1"/>
</dbReference>
<dbReference type="Gene3D" id="1.10.510.10">
    <property type="entry name" value="Transferase(Phosphotransferase) domain 1"/>
    <property type="match status" value="1"/>
</dbReference>
<dbReference type="InterPro" id="IPR011009">
    <property type="entry name" value="Kinase-like_dom_sf"/>
</dbReference>
<dbReference type="PIRSF" id="PIRSF000654">
    <property type="entry name" value="Integrin-linked_kinase"/>
    <property type="match status" value="1"/>
</dbReference>
<dbReference type="SUPFAM" id="SSF56112">
    <property type="entry name" value="Protein kinase-like (PK-like)"/>
    <property type="match status" value="1"/>
</dbReference>
<accession>A0AAV5TWH0</accession>
<dbReference type="Proteomes" id="UP001432027">
    <property type="component" value="Unassembled WGS sequence"/>
</dbReference>
<dbReference type="InterPro" id="IPR000719">
    <property type="entry name" value="Prot_kinase_dom"/>
</dbReference>
<sequence length="236" mass="27070">VNMLACVIRSEPILLICEYAANGDLHAFLRQKRKHMLEHPDDKDTGIIITVKKQLMFAIQIAYGLEYITSRGFIHRDIAARNILVDRLESCKIGDFGLSREIGNEDPNYLSQGGKLPLKWMAPESIEKYVFSTATDIWSYGILLFEIVTLGGTPYAGWTVAEIIKRLRQGDRMDKPDNCSDKLFEIMSSCWEDQPSDRPSFTKLRKQLGEQLEDAQQDGYDYYLKLNAQAQYYVLE</sequence>
<evidence type="ECO:0000313" key="2">
    <source>
        <dbReference type="EMBL" id="GMS98319.1"/>
    </source>
</evidence>
<feature type="non-terminal residue" evidence="2">
    <location>
        <position position="236"/>
    </location>
</feature>
<dbReference type="InterPro" id="IPR008266">
    <property type="entry name" value="Tyr_kinase_AS"/>
</dbReference>
<reference evidence="2" key="1">
    <citation type="submission" date="2023-10" db="EMBL/GenBank/DDBJ databases">
        <title>Genome assembly of Pristionchus species.</title>
        <authorList>
            <person name="Yoshida K."/>
            <person name="Sommer R.J."/>
        </authorList>
    </citation>
    <scope>NUCLEOTIDE SEQUENCE</scope>
    <source>
        <strain evidence="2">RS0144</strain>
    </source>
</reference>
<dbReference type="GO" id="GO:0005524">
    <property type="term" value="F:ATP binding"/>
    <property type="evidence" value="ECO:0007669"/>
    <property type="project" value="InterPro"/>
</dbReference>
<dbReference type="InterPro" id="IPR001245">
    <property type="entry name" value="Ser-Thr/Tyr_kinase_cat_dom"/>
</dbReference>
<keyword evidence="3" id="KW-1185">Reference proteome</keyword>
<dbReference type="EMBL" id="BTSX01000005">
    <property type="protein sequence ID" value="GMS98319.1"/>
    <property type="molecule type" value="Genomic_DNA"/>
</dbReference>
<dbReference type="GO" id="GO:0004714">
    <property type="term" value="F:transmembrane receptor protein tyrosine kinase activity"/>
    <property type="evidence" value="ECO:0007669"/>
    <property type="project" value="TreeGrafter"/>
</dbReference>
<proteinExistence type="predicted"/>
<comment type="caution">
    <text evidence="2">The sequence shown here is derived from an EMBL/GenBank/DDBJ whole genome shotgun (WGS) entry which is preliminary data.</text>
</comment>
<dbReference type="GO" id="GO:0043235">
    <property type="term" value="C:receptor complex"/>
    <property type="evidence" value="ECO:0007669"/>
    <property type="project" value="TreeGrafter"/>
</dbReference>
<dbReference type="PRINTS" id="PR00109">
    <property type="entry name" value="TYRKINASE"/>
</dbReference>
<evidence type="ECO:0000259" key="1">
    <source>
        <dbReference type="PROSITE" id="PS50011"/>
    </source>
</evidence>